<organism evidence="2">
    <name type="scientific">Prymnesium polylepis</name>
    <dbReference type="NCBI Taxonomy" id="72548"/>
    <lineage>
        <taxon>Eukaryota</taxon>
        <taxon>Haptista</taxon>
        <taxon>Haptophyta</taxon>
        <taxon>Prymnesiophyceae</taxon>
        <taxon>Prymnesiales</taxon>
        <taxon>Prymnesiaceae</taxon>
        <taxon>Prymnesium</taxon>
    </lineage>
</organism>
<dbReference type="EMBL" id="HBKO01014337">
    <property type="protein sequence ID" value="CAE2210384.1"/>
    <property type="molecule type" value="Transcribed_RNA"/>
</dbReference>
<sequence length="421" mass="44630">MLTMPGSPGFSWSATLFCLCVFGLVGVLVVAAAEKTAAVGDKRAEDVEEGLAPSLTAAAAPKGAMVEAPSKAGIKEAASASYIDVTQYCTADPSHVRKWKLTQQALCQAIQALVDQKLTVLYFPVGTYDCASETILIDFSAIFPDSTAATAAYQHLRNGMSWRGEGQNSSVSLGDQTGRGAPAFWVRWSSPPSGRISADVFYWEFTGLNFSGSADNVLVQIGGSDPNEMPFNSCIVDVAVNNGYKAPQDGGIGPARGLELVRFLQSRLNVVGTSATGIGTIFNTCEFCTLLSGSFSNAQRTVGKSADCPTGVRVCKGVGLYLQDCASLNLLNINCEVAYDGIELTGSTIGILFGTIVSNNCDYDGSVLVLSDDLKTTSRNTVHMLLRRNTRQYTGGMFQTAVRGSKDRVATCLTISTDLTR</sequence>
<name>A0A7S4HVB1_9EUKA</name>
<dbReference type="InterPro" id="IPR012334">
    <property type="entry name" value="Pectin_lyas_fold"/>
</dbReference>
<dbReference type="Gene3D" id="2.160.20.10">
    <property type="entry name" value="Single-stranded right-handed beta-helix, Pectin lyase-like"/>
    <property type="match status" value="1"/>
</dbReference>
<keyword evidence="1" id="KW-0472">Membrane</keyword>
<proteinExistence type="predicted"/>
<evidence type="ECO:0000313" key="2">
    <source>
        <dbReference type="EMBL" id="CAE2210384.1"/>
    </source>
</evidence>
<feature type="transmembrane region" description="Helical" evidence="1">
    <location>
        <begin position="12"/>
        <end position="33"/>
    </location>
</feature>
<evidence type="ECO:0000256" key="1">
    <source>
        <dbReference type="SAM" id="Phobius"/>
    </source>
</evidence>
<keyword evidence="1" id="KW-0812">Transmembrane</keyword>
<reference evidence="2" key="1">
    <citation type="submission" date="2021-01" db="EMBL/GenBank/DDBJ databases">
        <authorList>
            <person name="Corre E."/>
            <person name="Pelletier E."/>
            <person name="Niang G."/>
            <person name="Scheremetjew M."/>
            <person name="Finn R."/>
            <person name="Kale V."/>
            <person name="Holt S."/>
            <person name="Cochrane G."/>
            <person name="Meng A."/>
            <person name="Brown T."/>
            <person name="Cohen L."/>
        </authorList>
    </citation>
    <scope>NUCLEOTIDE SEQUENCE</scope>
    <source>
        <strain evidence="2">UIO037</strain>
    </source>
</reference>
<protein>
    <recommendedName>
        <fullName evidence="3">Pectate lyase superfamily protein domain-containing protein</fullName>
    </recommendedName>
</protein>
<keyword evidence="1" id="KW-1133">Transmembrane helix</keyword>
<dbReference type="AlphaFoldDB" id="A0A7S4HVB1"/>
<evidence type="ECO:0008006" key="3">
    <source>
        <dbReference type="Google" id="ProtNLM"/>
    </source>
</evidence>
<accession>A0A7S4HVB1</accession>
<gene>
    <name evidence="2" type="ORF">CPOL0286_LOCUS6477</name>
</gene>